<dbReference type="PROSITE" id="PS50102">
    <property type="entry name" value="RRM"/>
    <property type="match status" value="1"/>
</dbReference>
<feature type="region of interest" description="Disordered" evidence="2">
    <location>
        <begin position="709"/>
        <end position="758"/>
    </location>
</feature>
<feature type="domain" description="RRM" evidence="3">
    <location>
        <begin position="581"/>
        <end position="658"/>
    </location>
</feature>
<dbReference type="EMBL" id="CP144693">
    <property type="protein sequence ID" value="WVZ00887.1"/>
    <property type="molecule type" value="Genomic_DNA"/>
</dbReference>
<dbReference type="InterPro" id="IPR012677">
    <property type="entry name" value="Nucleotide-bd_a/b_plait_sf"/>
</dbReference>
<evidence type="ECO:0000313" key="5">
    <source>
        <dbReference type="Proteomes" id="UP001374535"/>
    </source>
</evidence>
<feature type="compositionally biased region" description="Basic and acidic residues" evidence="2">
    <location>
        <begin position="254"/>
        <end position="265"/>
    </location>
</feature>
<dbReference type="InterPro" id="IPR040366">
    <property type="entry name" value="Nab2/ZC3H14"/>
</dbReference>
<feature type="region of interest" description="Disordered" evidence="2">
    <location>
        <begin position="403"/>
        <end position="425"/>
    </location>
</feature>
<feature type="region of interest" description="Disordered" evidence="2">
    <location>
        <begin position="555"/>
        <end position="577"/>
    </location>
</feature>
<keyword evidence="5" id="KW-1185">Reference proteome</keyword>
<proteinExistence type="predicted"/>
<evidence type="ECO:0000259" key="3">
    <source>
        <dbReference type="PROSITE" id="PS50102"/>
    </source>
</evidence>
<dbReference type="InterPro" id="IPR000504">
    <property type="entry name" value="RRM_dom"/>
</dbReference>
<dbReference type="SUPFAM" id="SSF54928">
    <property type="entry name" value="RNA-binding domain, RBD"/>
    <property type="match status" value="1"/>
</dbReference>
<evidence type="ECO:0000256" key="1">
    <source>
        <dbReference type="PROSITE-ProRule" id="PRU00176"/>
    </source>
</evidence>
<accession>A0AAQ3RNN6</accession>
<feature type="compositionally biased region" description="Polar residues" evidence="2">
    <location>
        <begin position="717"/>
        <end position="728"/>
    </location>
</feature>
<gene>
    <name evidence="4" type="ORF">V8G54_026956</name>
</gene>
<dbReference type="InterPro" id="IPR035979">
    <property type="entry name" value="RBD_domain_sf"/>
</dbReference>
<dbReference type="GO" id="GO:0005634">
    <property type="term" value="C:nucleus"/>
    <property type="evidence" value="ECO:0007669"/>
    <property type="project" value="TreeGrafter"/>
</dbReference>
<keyword evidence="1" id="KW-0694">RNA-binding</keyword>
<evidence type="ECO:0000313" key="4">
    <source>
        <dbReference type="EMBL" id="WVZ00887.1"/>
    </source>
</evidence>
<evidence type="ECO:0000256" key="2">
    <source>
        <dbReference type="SAM" id="MobiDB-lite"/>
    </source>
</evidence>
<organism evidence="4 5">
    <name type="scientific">Vigna mungo</name>
    <name type="common">Black gram</name>
    <name type="synonym">Phaseolus mungo</name>
    <dbReference type="NCBI Taxonomy" id="3915"/>
    <lineage>
        <taxon>Eukaryota</taxon>
        <taxon>Viridiplantae</taxon>
        <taxon>Streptophyta</taxon>
        <taxon>Embryophyta</taxon>
        <taxon>Tracheophyta</taxon>
        <taxon>Spermatophyta</taxon>
        <taxon>Magnoliopsida</taxon>
        <taxon>eudicotyledons</taxon>
        <taxon>Gunneridae</taxon>
        <taxon>Pentapetalae</taxon>
        <taxon>rosids</taxon>
        <taxon>fabids</taxon>
        <taxon>Fabales</taxon>
        <taxon>Fabaceae</taxon>
        <taxon>Papilionoideae</taxon>
        <taxon>50 kb inversion clade</taxon>
        <taxon>NPAAA clade</taxon>
        <taxon>indigoferoid/millettioid clade</taxon>
        <taxon>Phaseoleae</taxon>
        <taxon>Vigna</taxon>
    </lineage>
</organism>
<dbReference type="Proteomes" id="UP001374535">
    <property type="component" value="Chromosome 8"/>
</dbReference>
<feature type="compositionally biased region" description="Basic and acidic residues" evidence="2">
    <location>
        <begin position="201"/>
        <end position="212"/>
    </location>
</feature>
<dbReference type="GO" id="GO:0043488">
    <property type="term" value="P:regulation of mRNA stability"/>
    <property type="evidence" value="ECO:0007669"/>
    <property type="project" value="InterPro"/>
</dbReference>
<dbReference type="GO" id="GO:0008143">
    <property type="term" value="F:poly(A) binding"/>
    <property type="evidence" value="ECO:0007669"/>
    <property type="project" value="InterPro"/>
</dbReference>
<dbReference type="SMART" id="SM00360">
    <property type="entry name" value="RRM"/>
    <property type="match status" value="1"/>
</dbReference>
<protein>
    <recommendedName>
        <fullName evidence="3">RRM domain-containing protein</fullName>
    </recommendedName>
</protein>
<name>A0AAQ3RNN6_VIGMU</name>
<dbReference type="GO" id="GO:0005737">
    <property type="term" value="C:cytoplasm"/>
    <property type="evidence" value="ECO:0007669"/>
    <property type="project" value="TreeGrafter"/>
</dbReference>
<dbReference type="FunFam" id="3.30.70.330:FF:000616">
    <property type="entry name" value="RNA binding (RRM/RBD/RNP motifs) family protein"/>
    <property type="match status" value="1"/>
</dbReference>
<dbReference type="Pfam" id="PF00076">
    <property type="entry name" value="RRM_1"/>
    <property type="match status" value="1"/>
</dbReference>
<dbReference type="AlphaFoldDB" id="A0AAQ3RNN6"/>
<dbReference type="PANTHER" id="PTHR14738:SF32">
    <property type="entry name" value="RNA BINDING (RRM_RBD_RNP MOTIFS) FAMILY PROTEIN"/>
    <property type="match status" value="1"/>
</dbReference>
<reference evidence="4 5" key="1">
    <citation type="journal article" date="2023" name="Life. Sci Alliance">
        <title>Evolutionary insights into 3D genome organization and epigenetic landscape of Vigna mungo.</title>
        <authorList>
            <person name="Junaid A."/>
            <person name="Singh B."/>
            <person name="Bhatia S."/>
        </authorList>
    </citation>
    <scope>NUCLEOTIDE SEQUENCE [LARGE SCALE GENOMIC DNA]</scope>
    <source>
        <strain evidence="4">Urdbean</strain>
    </source>
</reference>
<sequence length="758" mass="83327">MGSDDRDGNRLIKANFTADGAAKLKESVMEKLKEFMGDYSDDTLVATVETIIKVVDLFETLGEILMQIHYASWSNFTFVFVLHAKLNTHSLRSHFGGISLRLSEIGATDYVIVLLRNGRRKEQARNDLNVFLGENSDSFVSWLWDHLDSHLDLYVQPEALLNEAPKKSIVSEVQAGGDGSQHLNSVSERGKSNKLSRSRHNKDWKGLMRGEAEPPPIRSSVVDNSYLEEKGPPEANYGQRSLSPMPPVQRKRGRADEQQRTKRESISQVNIAAPRRLLQFAVRDAVATSRTANSGMLEPSLKRLRSVVSTSAGDSALVERPHRVQLASRVANPMATVIKAVAEAAEDVIKSKSSGSVFDRLGRGMDTSDDNRQLEDSYQHQEQNHLLRPQGTDYNGQYAANTPMLGHETGYPSDSNSSDNEGFDDINTMGRRVSGASQICPSVGSRGNDSLMMQYSLAKTVDNSLHLKRKQEREQLDASPNTSHKIVNIFSVNVNTWKPPKRQEPREVEEFDGSKTFYNERGPRSSLRLVKEHANEQGNSQNVSNGNVNAALDAQKESSKAHLTASGSNAAGRPSEDVDSRTIFVSNVHFAATKDGLSRHFNRFGEVLKVIIVTDAATGQPKGSAYVEFMRKDAADNALSLDGTSFMSRILKVVKKSAAHHESAPAIAWPRIFRGSAFPSARFSRHPFPRGIPGAFRARPPIKLGARSLQWKRDAQGSDSSPSMNTGSLAAPAAAAPATRGFTYVRTESKPESSLGTT</sequence>
<dbReference type="PANTHER" id="PTHR14738">
    <property type="entry name" value="ZINC FINGER CCCH DOMAIN-CONTAINING PROTEIN 14"/>
    <property type="match status" value="1"/>
</dbReference>
<feature type="region of interest" description="Disordered" evidence="2">
    <location>
        <begin position="174"/>
        <end position="268"/>
    </location>
</feature>
<dbReference type="Gene3D" id="3.30.70.330">
    <property type="match status" value="1"/>
</dbReference>